<dbReference type="PANTHER" id="PTHR13803">
    <property type="entry name" value="SEC24-RELATED PROTEIN"/>
    <property type="match status" value="1"/>
</dbReference>
<organism evidence="7 8">
    <name type="scientific">Spirodela intermedia</name>
    <name type="common">Intermediate duckweed</name>
    <dbReference type="NCBI Taxonomy" id="51605"/>
    <lineage>
        <taxon>Eukaryota</taxon>
        <taxon>Viridiplantae</taxon>
        <taxon>Streptophyta</taxon>
        <taxon>Embryophyta</taxon>
        <taxon>Tracheophyta</taxon>
        <taxon>Spermatophyta</taxon>
        <taxon>Magnoliopsida</taxon>
        <taxon>Liliopsida</taxon>
        <taxon>Araceae</taxon>
        <taxon>Lemnoideae</taxon>
        <taxon>Spirodela</taxon>
    </lineage>
</organism>
<dbReference type="Proteomes" id="UP001189122">
    <property type="component" value="Unassembled WGS sequence"/>
</dbReference>
<comment type="subcellular location">
    <subcellularLocation>
        <location evidence="1">Golgi apparatus membrane</location>
    </subcellularLocation>
</comment>
<comment type="similarity">
    <text evidence="2">Belongs to the SEC23/SEC24 family. SEC24 subfamily.</text>
</comment>
<dbReference type="Gene3D" id="2.30.30.380">
    <property type="entry name" value="Zn-finger domain of Sec23/24"/>
    <property type="match status" value="1"/>
</dbReference>
<dbReference type="InterPro" id="IPR050550">
    <property type="entry name" value="SEC23_SEC24_subfamily"/>
</dbReference>
<dbReference type="Gene3D" id="3.40.50.410">
    <property type="entry name" value="von Willebrand factor, type A domain"/>
    <property type="match status" value="1"/>
</dbReference>
<dbReference type="InterPro" id="IPR036174">
    <property type="entry name" value="Znf_Sec23_Sec24_sf"/>
</dbReference>
<evidence type="ECO:0000259" key="6">
    <source>
        <dbReference type="Pfam" id="PF04811"/>
    </source>
</evidence>
<evidence type="ECO:0000256" key="2">
    <source>
        <dbReference type="ARBA" id="ARBA00008334"/>
    </source>
</evidence>
<feature type="compositionally biased region" description="Polar residues" evidence="4">
    <location>
        <begin position="95"/>
        <end position="114"/>
    </location>
</feature>
<accession>A0ABN7EC05</accession>
<protein>
    <submittedName>
        <fullName evidence="7">Uncharacterized protein</fullName>
    </submittedName>
</protein>
<gene>
    <name evidence="7" type="ORF">SI7747_UN021780</name>
</gene>
<dbReference type="EMBL" id="CACRZD030000311">
    <property type="protein sequence ID" value="CAA6675438.1"/>
    <property type="molecule type" value="Genomic_DNA"/>
</dbReference>
<feature type="domain" description="Sec23/Sec24 trunk" evidence="6">
    <location>
        <begin position="420"/>
        <end position="629"/>
    </location>
</feature>
<keyword evidence="8" id="KW-1185">Reference proteome</keyword>
<dbReference type="SUPFAM" id="SSF82919">
    <property type="entry name" value="Zn-finger domain of Sec23/24"/>
    <property type="match status" value="1"/>
</dbReference>
<dbReference type="SUPFAM" id="SSF53300">
    <property type="entry name" value="vWA-like"/>
    <property type="match status" value="1"/>
</dbReference>
<dbReference type="Pfam" id="PF04811">
    <property type="entry name" value="Sec23_trunk"/>
    <property type="match status" value="1"/>
</dbReference>
<evidence type="ECO:0000313" key="7">
    <source>
        <dbReference type="EMBL" id="CAA6675438.1"/>
    </source>
</evidence>
<dbReference type="InterPro" id="IPR036465">
    <property type="entry name" value="vWFA_dom_sf"/>
</dbReference>
<comment type="caution">
    <text evidence="7">The sequence shown here is derived from an EMBL/GenBank/DDBJ whole genome shotgun (WGS) entry which is preliminary data.</text>
</comment>
<dbReference type="InterPro" id="IPR006895">
    <property type="entry name" value="Znf_Sec23_Sec24"/>
</dbReference>
<evidence type="ECO:0000313" key="8">
    <source>
        <dbReference type="Proteomes" id="UP001189122"/>
    </source>
</evidence>
<feature type="region of interest" description="Disordered" evidence="4">
    <location>
        <begin position="1"/>
        <end position="64"/>
    </location>
</feature>
<feature type="region of interest" description="Disordered" evidence="4">
    <location>
        <begin position="93"/>
        <end position="126"/>
    </location>
</feature>
<evidence type="ECO:0000256" key="4">
    <source>
        <dbReference type="SAM" id="MobiDB-lite"/>
    </source>
</evidence>
<dbReference type="InterPro" id="IPR006896">
    <property type="entry name" value="Sec23/24_trunk_dom"/>
</dbReference>
<feature type="compositionally biased region" description="Polar residues" evidence="4">
    <location>
        <begin position="42"/>
        <end position="58"/>
    </location>
</feature>
<keyword evidence="3" id="KW-0333">Golgi apparatus</keyword>
<reference evidence="8" key="1">
    <citation type="journal article" date="2020" name="Sci. Rep.">
        <title>Chromosome-scale genome assembly for the duckweed Spirodela intermedia, integrating cytogenetic maps, PacBio and Oxford Nanopore libraries.</title>
        <authorList>
            <person name="Hoang P.T.N."/>
            <person name="Fiebig A."/>
            <person name="Novak P."/>
            <person name="Macas J."/>
            <person name="Cao H.X."/>
            <person name="Stepanenko A."/>
            <person name="Chen G."/>
            <person name="Borisjuk N."/>
            <person name="Scholz U."/>
            <person name="Schubert I."/>
        </authorList>
    </citation>
    <scope>NUCLEOTIDE SEQUENCE [LARGE SCALE GENOMIC DNA]</scope>
</reference>
<evidence type="ECO:0000256" key="3">
    <source>
        <dbReference type="ARBA" id="ARBA00023034"/>
    </source>
</evidence>
<dbReference type="SUPFAM" id="SSF81995">
    <property type="entry name" value="beta-sandwich domain of Sec23/24"/>
    <property type="match status" value="1"/>
</dbReference>
<dbReference type="Pfam" id="PF04810">
    <property type="entry name" value="zf-Sec23_Sec24"/>
    <property type="match status" value="1"/>
</dbReference>
<feature type="domain" description="Zinc finger Sec23/Sec24-type" evidence="5">
    <location>
        <begin position="368"/>
        <end position="400"/>
    </location>
</feature>
<sequence>MQPSGSDKQGLPNYPGRPVSPFAAAPPRNMTPFASSGPIVGQDTSNAPRTSLPYQPSMATPGPGAAYPLQNMMAYAPSRPVAASEATISGAVSPGQISGPSSPLQASSYPSKTTGAYPRFPPPSFPPAAQVPQGGSFVGAQIPPPIGTRPPSVLMGPPLIPPPTLQSKFPLSGPPQTHMPPYSNMPPRGSVPLQQIESSFATARPGLQPHLQPSPVAHVSTPPVHPPFHAHQGGFAPPPPVSVPQGAGARAQMQQFGSAPPTSGALQNLFEEFQSMSIGSTPGSIDAGIDLKSLPRPLDSDVESTSVADTHPLNCHPKYLRLTTHAIPNSQSLLSRWHLPLGAVVHPLAESPDGEQVPIVNFGSAGVVRCRRCRTYINPYATFTDSGRKWRCNLCALLNDELTKGSIEIVAPTEYMVRPPMPPLYFFLIDVSAFAVRSGCLRTQIGFITFDSTLHFYNLKSSLTQPQMMVVADLDDIFVPLQNVVDAFLDSLHTMFQENVNVESALGPALRAAFMVMPTRWEVDSFPVYLTFPWCWRLKLRGDDLRIYGTDREHLLRIPEDPFYKQMAAEFTKYQIGVDIYASSDKYCDVASLGILSKIYWCAVSVIYYPSFRGEIHHEKLRFDLSRNLTRETAWEAVMRVRMRKVMRFTSDHGNFMLRSTDLLALPSGDFHFGFVRNTTSSSGERRIRVHTAAAPVVTDLGEMYPIEKMLSHKLEDVPSLGWQLIYPESLKLLPLYAWRYTTAVLLAKTLMILPISRTLKLLYPTLVRADETLLKDVVTPIVSTSTMMVPLRLWFGEWYHLIF</sequence>
<name>A0ABN7EC05_SPIIN</name>
<dbReference type="PANTHER" id="PTHR13803:SF39">
    <property type="entry name" value="SECRETORY 24AB, ISOFORM A"/>
    <property type="match status" value="1"/>
</dbReference>
<proteinExistence type="inferred from homology"/>
<evidence type="ECO:0000256" key="1">
    <source>
        <dbReference type="ARBA" id="ARBA00004394"/>
    </source>
</evidence>
<evidence type="ECO:0000259" key="5">
    <source>
        <dbReference type="Pfam" id="PF04810"/>
    </source>
</evidence>